<feature type="transmembrane region" description="Helical" evidence="7">
    <location>
        <begin position="184"/>
        <end position="204"/>
    </location>
</feature>
<protein>
    <submittedName>
        <fullName evidence="9">Threonine/serine exporter family protein</fullName>
    </submittedName>
</protein>
<evidence type="ECO:0000313" key="10">
    <source>
        <dbReference type="Proteomes" id="UP000324870"/>
    </source>
</evidence>
<evidence type="ECO:0000256" key="4">
    <source>
        <dbReference type="ARBA" id="ARBA00022989"/>
    </source>
</evidence>
<dbReference type="Proteomes" id="UP000324870">
    <property type="component" value="Unassembled WGS sequence"/>
</dbReference>
<feature type="transmembrane region" description="Helical" evidence="7">
    <location>
        <begin position="210"/>
        <end position="230"/>
    </location>
</feature>
<keyword evidence="5 7" id="KW-0472">Membrane</keyword>
<keyword evidence="2" id="KW-1003">Cell membrane</keyword>
<comment type="similarity">
    <text evidence="6">Belongs to the ThrE exporter (TC 2.A.79) family.</text>
</comment>
<comment type="caution">
    <text evidence="9">The sequence shown here is derived from an EMBL/GenBank/DDBJ whole genome shotgun (WGS) entry which is preliminary data.</text>
</comment>
<dbReference type="InterPro" id="IPR010619">
    <property type="entry name" value="ThrE-like_N"/>
</dbReference>
<evidence type="ECO:0000259" key="8">
    <source>
        <dbReference type="Pfam" id="PF06738"/>
    </source>
</evidence>
<feature type="domain" description="Threonine/serine exporter-like N-terminal" evidence="8">
    <location>
        <begin position="28"/>
        <end position="264"/>
    </location>
</feature>
<dbReference type="EMBL" id="VVND01000001">
    <property type="protein sequence ID" value="KAA3160970.1"/>
    <property type="molecule type" value="Genomic_DNA"/>
</dbReference>
<comment type="subcellular location">
    <subcellularLocation>
        <location evidence="1">Cell membrane</location>
        <topology evidence="1">Multi-pass membrane protein</topology>
    </subcellularLocation>
</comment>
<evidence type="ECO:0000256" key="1">
    <source>
        <dbReference type="ARBA" id="ARBA00004651"/>
    </source>
</evidence>
<proteinExistence type="inferred from homology"/>
<evidence type="ECO:0000256" key="5">
    <source>
        <dbReference type="ARBA" id="ARBA00023136"/>
    </source>
</evidence>
<dbReference type="InterPro" id="IPR050539">
    <property type="entry name" value="ThrE_Dicarb/AminoAcid_Exp"/>
</dbReference>
<dbReference type="Pfam" id="PF06738">
    <property type="entry name" value="ThrE"/>
    <property type="match status" value="1"/>
</dbReference>
<dbReference type="PANTHER" id="PTHR34390:SF2">
    <property type="entry name" value="SUCCINATE TRANSPORTER SUBUNIT YJJP-RELATED"/>
    <property type="match status" value="1"/>
</dbReference>
<accession>A0ABQ6S7P8</accession>
<keyword evidence="3 7" id="KW-0812">Transmembrane</keyword>
<evidence type="ECO:0000256" key="7">
    <source>
        <dbReference type="SAM" id="Phobius"/>
    </source>
</evidence>
<keyword evidence="10" id="KW-1185">Reference proteome</keyword>
<name>A0ABQ6S7P8_9BACT</name>
<reference evidence="9 10" key="1">
    <citation type="journal article" date="2019" name="Nat. Med.">
        <title>A library of human gut bacterial isolates paired with longitudinal multiomics data enables mechanistic microbiome research.</title>
        <authorList>
            <person name="Poyet M."/>
            <person name="Groussin M."/>
            <person name="Gibbons S.M."/>
            <person name="Avila-Pacheco J."/>
            <person name="Jiang X."/>
            <person name="Kearney S.M."/>
            <person name="Perrotta A.R."/>
            <person name="Berdy B."/>
            <person name="Zhao S."/>
            <person name="Lieberman T.D."/>
            <person name="Swanson P.K."/>
            <person name="Smith M."/>
            <person name="Roesemann S."/>
            <person name="Alexander J.E."/>
            <person name="Rich S.A."/>
            <person name="Livny J."/>
            <person name="Vlamakis H."/>
            <person name="Clish C."/>
            <person name="Bullock K."/>
            <person name="Deik A."/>
            <person name="Scott J."/>
            <person name="Pierce K.A."/>
            <person name="Xavier R.J."/>
            <person name="Alm E.J."/>
        </authorList>
    </citation>
    <scope>NUCLEOTIDE SEQUENCE [LARGE SCALE GENOMIC DNA]</scope>
    <source>
        <strain evidence="9 10">BIOML-A1</strain>
    </source>
</reference>
<gene>
    <name evidence="9" type="ORF">F2A26_01405</name>
</gene>
<dbReference type="PANTHER" id="PTHR34390">
    <property type="entry name" value="UPF0442 PROTEIN YJJB-RELATED"/>
    <property type="match status" value="1"/>
</dbReference>
<evidence type="ECO:0000313" key="9">
    <source>
        <dbReference type="EMBL" id="KAA3160970.1"/>
    </source>
</evidence>
<feature type="transmembrane region" description="Helical" evidence="7">
    <location>
        <begin position="242"/>
        <end position="265"/>
    </location>
</feature>
<evidence type="ECO:0000256" key="6">
    <source>
        <dbReference type="ARBA" id="ARBA00034125"/>
    </source>
</evidence>
<sequence length="270" mass="29448">MFGLFTIFAPVKLGKMKSEAELKAVTQFVAEYATRLMGSGVHTSRVVRNTKRLGEALGVRVMVSAFQKVVTFSVYDDESGRVYSEVADIPPLPISFELNSELSALSWDACDLRLSLAEIRRRYDEIVARPRLDPIFTLILVGLANASFCRLFGGEWCAVGIVFTATLLGFYLKQRMQAKGFNHYVIFIASAFAASMYASVAMIFDTTSEVAIATSVLYLIPGVPLINGVIDIVEGHVLNGIARLTSALMLIVCIAVGLSCTLMIVKNGLL</sequence>
<evidence type="ECO:0000256" key="2">
    <source>
        <dbReference type="ARBA" id="ARBA00022475"/>
    </source>
</evidence>
<evidence type="ECO:0000256" key="3">
    <source>
        <dbReference type="ARBA" id="ARBA00022692"/>
    </source>
</evidence>
<feature type="transmembrane region" description="Helical" evidence="7">
    <location>
        <begin position="151"/>
        <end position="172"/>
    </location>
</feature>
<keyword evidence="4 7" id="KW-1133">Transmembrane helix</keyword>
<organism evidence="9 10">
    <name type="scientific">Alistipes finegoldii</name>
    <dbReference type="NCBI Taxonomy" id="214856"/>
    <lineage>
        <taxon>Bacteria</taxon>
        <taxon>Pseudomonadati</taxon>
        <taxon>Bacteroidota</taxon>
        <taxon>Bacteroidia</taxon>
        <taxon>Bacteroidales</taxon>
        <taxon>Rikenellaceae</taxon>
        <taxon>Alistipes</taxon>
    </lineage>
</organism>